<dbReference type="InterPro" id="IPR018247">
    <property type="entry name" value="EF_Hand_1_Ca_BS"/>
</dbReference>
<dbReference type="PROSITE" id="PS00018">
    <property type="entry name" value="EF_HAND_1"/>
    <property type="match status" value="1"/>
</dbReference>
<evidence type="ECO:0000313" key="3">
    <source>
        <dbReference type="Proteomes" id="UP000694941"/>
    </source>
</evidence>
<sequence>MMMTGGFCVIVIACLLVITTDSIPTGSLSRQERGFRNAGLSTARGFGKRTLEDFKDIGLDSKSIPLDWFADQLSRNPTLAKLLAKIVDLDGNGFVSQDELYKALL</sequence>
<name>A0ABM1TC70_LIMPO</name>
<proteinExistence type="predicted"/>
<dbReference type="Proteomes" id="UP000694941">
    <property type="component" value="Unplaced"/>
</dbReference>
<keyword evidence="1" id="KW-0732">Signal</keyword>
<dbReference type="RefSeq" id="XP_022253476.1">
    <property type="nucleotide sequence ID" value="XM_022397768.1"/>
</dbReference>
<reference evidence="4" key="1">
    <citation type="submission" date="2025-08" db="UniProtKB">
        <authorList>
            <consortium name="RefSeq"/>
        </authorList>
    </citation>
    <scope>IDENTIFICATION</scope>
    <source>
        <tissue evidence="4">Muscle</tissue>
    </source>
</reference>
<feature type="signal peptide" evidence="1">
    <location>
        <begin position="1"/>
        <end position="22"/>
    </location>
</feature>
<protein>
    <submittedName>
        <fullName evidence="4">Allatotropin-like</fullName>
    </submittedName>
</protein>
<feature type="chain" id="PRO_5047005714" evidence="1">
    <location>
        <begin position="23"/>
        <end position="105"/>
    </location>
</feature>
<dbReference type="InterPro" id="IPR002048">
    <property type="entry name" value="EF_hand_dom"/>
</dbReference>
<organism evidence="3 4">
    <name type="scientific">Limulus polyphemus</name>
    <name type="common">Atlantic horseshoe crab</name>
    <dbReference type="NCBI Taxonomy" id="6850"/>
    <lineage>
        <taxon>Eukaryota</taxon>
        <taxon>Metazoa</taxon>
        <taxon>Ecdysozoa</taxon>
        <taxon>Arthropoda</taxon>
        <taxon>Chelicerata</taxon>
        <taxon>Merostomata</taxon>
        <taxon>Xiphosura</taxon>
        <taxon>Limulidae</taxon>
        <taxon>Limulus</taxon>
    </lineage>
</organism>
<dbReference type="GeneID" id="111088244"/>
<evidence type="ECO:0000259" key="2">
    <source>
        <dbReference type="PROSITE" id="PS50222"/>
    </source>
</evidence>
<gene>
    <name evidence="4" type="primary">LOC111088244</name>
</gene>
<feature type="domain" description="EF-hand" evidence="2">
    <location>
        <begin position="85"/>
        <end position="105"/>
    </location>
</feature>
<evidence type="ECO:0000313" key="4">
    <source>
        <dbReference type="RefSeq" id="XP_022253476.1"/>
    </source>
</evidence>
<keyword evidence="3" id="KW-1185">Reference proteome</keyword>
<dbReference type="PROSITE" id="PS50222">
    <property type="entry name" value="EF_HAND_2"/>
    <property type="match status" value="1"/>
</dbReference>
<accession>A0ABM1TC70</accession>
<evidence type="ECO:0000256" key="1">
    <source>
        <dbReference type="SAM" id="SignalP"/>
    </source>
</evidence>